<feature type="region of interest" description="Disordered" evidence="9">
    <location>
        <begin position="1119"/>
        <end position="1180"/>
    </location>
</feature>
<dbReference type="SMART" id="SM00717">
    <property type="entry name" value="SANT"/>
    <property type="match status" value="1"/>
</dbReference>
<gene>
    <name evidence="13" type="ORF">L227DRAFT_597557</name>
</gene>
<evidence type="ECO:0000256" key="5">
    <source>
        <dbReference type="ARBA" id="ARBA00023204"/>
    </source>
</evidence>
<dbReference type="SUPFAM" id="SSF46689">
    <property type="entry name" value="Homeodomain-like"/>
    <property type="match status" value="1"/>
</dbReference>
<reference evidence="13" key="1">
    <citation type="journal article" date="2018" name="Genome Biol. Evol.">
        <title>Genomics and development of Lentinus tigrinus, a white-rot wood-decaying mushroom with dimorphic fruiting bodies.</title>
        <authorList>
            <person name="Wu B."/>
            <person name="Xu Z."/>
            <person name="Knudson A."/>
            <person name="Carlson A."/>
            <person name="Chen N."/>
            <person name="Kovaka S."/>
            <person name="LaButti K."/>
            <person name="Lipzen A."/>
            <person name="Pennachio C."/>
            <person name="Riley R."/>
            <person name="Schakwitz W."/>
            <person name="Umezawa K."/>
            <person name="Ohm R.A."/>
            <person name="Grigoriev I.V."/>
            <person name="Nagy L.G."/>
            <person name="Gibbons J."/>
            <person name="Hibbett D."/>
        </authorList>
    </citation>
    <scope>NUCLEOTIDE SEQUENCE [LARGE SCALE GENOMIC DNA]</scope>
    <source>
        <strain evidence="13">ALCF2SS1-6</strain>
    </source>
</reference>
<evidence type="ECO:0000313" key="13">
    <source>
        <dbReference type="EMBL" id="RPD66336.1"/>
    </source>
</evidence>
<feature type="region of interest" description="Disordered" evidence="9">
    <location>
        <begin position="89"/>
        <end position="318"/>
    </location>
</feature>
<accession>A0A5C2T129</accession>
<dbReference type="PANTHER" id="PTHR46459:SF1">
    <property type="entry name" value="E1A-BINDING PROTEIN P400"/>
    <property type="match status" value="1"/>
</dbReference>
<feature type="compositionally biased region" description="Polar residues" evidence="9">
    <location>
        <begin position="232"/>
        <end position="250"/>
    </location>
</feature>
<dbReference type="InterPro" id="IPR014012">
    <property type="entry name" value="HSA_dom"/>
</dbReference>
<feature type="compositionally biased region" description="Acidic residues" evidence="9">
    <location>
        <begin position="600"/>
        <end position="610"/>
    </location>
</feature>
<feature type="compositionally biased region" description="Low complexity" evidence="9">
    <location>
        <begin position="1253"/>
        <end position="1264"/>
    </location>
</feature>
<dbReference type="GO" id="GO:0006325">
    <property type="term" value="P:chromatin organization"/>
    <property type="evidence" value="ECO:0007669"/>
    <property type="project" value="UniProtKB-KW"/>
</dbReference>
<feature type="region of interest" description="Disordered" evidence="9">
    <location>
        <begin position="1253"/>
        <end position="1298"/>
    </location>
</feature>
<evidence type="ECO:0000256" key="9">
    <source>
        <dbReference type="SAM" id="MobiDB-lite"/>
    </source>
</evidence>
<feature type="compositionally biased region" description="Basic and acidic residues" evidence="9">
    <location>
        <begin position="132"/>
        <end position="142"/>
    </location>
</feature>
<organism evidence="13 14">
    <name type="scientific">Lentinus tigrinus ALCF2SS1-6</name>
    <dbReference type="NCBI Taxonomy" id="1328759"/>
    <lineage>
        <taxon>Eukaryota</taxon>
        <taxon>Fungi</taxon>
        <taxon>Dikarya</taxon>
        <taxon>Basidiomycota</taxon>
        <taxon>Agaricomycotina</taxon>
        <taxon>Agaricomycetes</taxon>
        <taxon>Polyporales</taxon>
        <taxon>Polyporaceae</taxon>
        <taxon>Lentinus</taxon>
    </lineage>
</organism>
<dbReference type="GO" id="GO:0005634">
    <property type="term" value="C:nucleus"/>
    <property type="evidence" value="ECO:0007669"/>
    <property type="project" value="UniProtKB-SubCell"/>
</dbReference>
<evidence type="ECO:0000256" key="6">
    <source>
        <dbReference type="ARBA" id="ARBA00023242"/>
    </source>
</evidence>
<evidence type="ECO:0000256" key="2">
    <source>
        <dbReference type="ARBA" id="ARBA00008913"/>
    </source>
</evidence>
<dbReference type="GO" id="GO:0006281">
    <property type="term" value="P:DNA repair"/>
    <property type="evidence" value="ECO:0007669"/>
    <property type="project" value="UniProtKB-KW"/>
</dbReference>
<evidence type="ECO:0000256" key="4">
    <source>
        <dbReference type="ARBA" id="ARBA00022853"/>
    </source>
</evidence>
<dbReference type="InterPro" id="IPR017930">
    <property type="entry name" value="Myb_dom"/>
</dbReference>
<keyword evidence="5" id="KW-0234">DNA repair</keyword>
<dbReference type="STRING" id="1328759.A0A5C2T129"/>
<dbReference type="Gene3D" id="1.10.10.60">
    <property type="entry name" value="Homeodomain-like"/>
    <property type="match status" value="1"/>
</dbReference>
<keyword evidence="6" id="KW-0539">Nucleus</keyword>
<comment type="similarity">
    <text evidence="2">Belongs to the EAF1 family.</text>
</comment>
<feature type="domain" description="HTH myb-type" evidence="12">
    <location>
        <begin position="928"/>
        <end position="984"/>
    </location>
</feature>
<dbReference type="OrthoDB" id="5364245at2759"/>
<keyword evidence="3" id="KW-0227">DNA damage</keyword>
<proteinExistence type="inferred from homology"/>
<dbReference type="Pfam" id="PF13921">
    <property type="entry name" value="Myb_DNA-bind_6"/>
    <property type="match status" value="1"/>
</dbReference>
<keyword evidence="14" id="KW-1185">Reference proteome</keyword>
<comment type="function">
    <text evidence="7">Component of the NuA4 histone acetyltransferase complex which is involved in transcriptional activation of selected genes principally by acetylation of nucleosomal histone H4 and H2A. The NuA4 complex is also involved in DNA repair.</text>
</comment>
<feature type="compositionally biased region" description="Basic and acidic residues" evidence="9">
    <location>
        <begin position="252"/>
        <end position="267"/>
    </location>
</feature>
<feature type="region of interest" description="Disordered" evidence="9">
    <location>
        <begin position="984"/>
        <end position="1093"/>
    </location>
</feature>
<dbReference type="Proteomes" id="UP000313359">
    <property type="component" value="Unassembled WGS sequence"/>
</dbReference>
<feature type="domain" description="HSA" evidence="11">
    <location>
        <begin position="489"/>
        <end position="568"/>
    </location>
</feature>
<dbReference type="SMART" id="SM00573">
    <property type="entry name" value="HSA"/>
    <property type="match status" value="1"/>
</dbReference>
<feature type="compositionally biased region" description="Polar residues" evidence="9">
    <location>
        <begin position="178"/>
        <end position="197"/>
    </location>
</feature>
<dbReference type="InterPro" id="IPR009057">
    <property type="entry name" value="Homeodomain-like_sf"/>
</dbReference>
<dbReference type="PROSITE" id="PS51294">
    <property type="entry name" value="HTH_MYB"/>
    <property type="match status" value="1"/>
</dbReference>
<evidence type="ECO:0000256" key="7">
    <source>
        <dbReference type="ARBA" id="ARBA00025178"/>
    </source>
</evidence>
<evidence type="ECO:0000259" key="12">
    <source>
        <dbReference type="PROSITE" id="PS51294"/>
    </source>
</evidence>
<dbReference type="CDD" id="cd00167">
    <property type="entry name" value="SANT"/>
    <property type="match status" value="1"/>
</dbReference>
<evidence type="ECO:0000259" key="11">
    <source>
        <dbReference type="PROSITE" id="PS51204"/>
    </source>
</evidence>
<feature type="compositionally biased region" description="Basic and acidic residues" evidence="9">
    <location>
        <begin position="1039"/>
        <end position="1054"/>
    </location>
</feature>
<feature type="region of interest" description="Disordered" evidence="9">
    <location>
        <begin position="805"/>
        <end position="830"/>
    </location>
</feature>
<feature type="domain" description="Myb-like" evidence="10">
    <location>
        <begin position="929"/>
        <end position="980"/>
    </location>
</feature>
<evidence type="ECO:0000259" key="10">
    <source>
        <dbReference type="PROSITE" id="PS50090"/>
    </source>
</evidence>
<dbReference type="GO" id="GO:0003682">
    <property type="term" value="F:chromatin binding"/>
    <property type="evidence" value="ECO:0007669"/>
    <property type="project" value="TreeGrafter"/>
</dbReference>
<sequence>MAPSAENTAASLVEARVMQLQQISKRRNDLLREMYQLIQKRDNLGSVIDMEDDFEEDGLQGFLERFDLQKFPETGHISNLLEDEVALHDTPPEYSPVGGPELQLAPEPVSEGVPHLVLDSPMSEPPASPPTETREEKEKPCDVETSQSEVPMEVDEAVPAPPAEQPAVSPPRADASHDISSPELSQEAKTAPQSPVPTQEEVHLTEGPGPVESSPTPERLPTPFGVAAVQETLLTHSPTTSAREPSTSRLSPPREERSPSHASRLAEDESSAVKVEPLDDEVMEVSETQTQIASSFPTQGVESWTPAASAPTQISKDRSEDQIMDILGPSQPRSSPAPVVTVAEDHNPAITYSIPLPAIEPSLTFSLPPGAEELIGFEESSEPPAPFGPDPPYELPPANLLPMEFSRRKMSKRKRDKEKGEIKEWQPMPLNKWAAVMKANPVHARLSRAPKALSTRDWSIGIKELRLLRVFERIEKLKEDNAWGFRQPRKQRGLGGLNKTHWDYLLDEMKWMRTDFREERRWKIALARMLALAVVEWHEAGSSEERVRQGIVVLWKRPPPEDTEMADAGEGDQADGPFTQDTDENGVESRETGTPMDGYASDDESEDEQDKDAIDSLEPASALEDALQQLEDQANVSNSQSDGVTLKPKIEEIEDLTALKGRGSAADRDENAMDIDRKKPSQPEMAKPADPATSTSAQGAPGSHPGLKSSSKNPILGMPGREGEVPHGKTKHKINQFAAVREHIVYSDVNKLFVDLDDLDLVKSMSELSTDEPPAASSTTITSHAPYDLAAIFPDLQPYAMLEVAPTPEYRKKSERKSDKDDPNRRAEDATYTKLVPVNKFMFVKPALIGTVKPATYFKDGHWTAIEPTPVFADVEVPPARPIDENLCSLFEGTGNKPNIPASHPMLMPAPPRDVRKRNADHHNEAVAWTPVEDGLLKQAVERYPYNWSLIAETFNSLRVTISTDKRTPWECLERWKEKFSAQARAEAAEEHSPAAASSSIASHMTTRKRTASQALASGSGSTHSATPNEPRKRRRHVAIHETLRKAAKRREAVQKSNAAPRQKASVVHDTHGQFTKLPQYTPAELSRMKADKEARDAHELFIRSRKNDELSRQHAIRESTRVGPNAQSQPPQMLPQGATPNGVPRTANGVSQAQIAQQMRAQPQVGISQSQQQRMAAHLANTRMSPPHISATQAANLRVLQAQMQAQAQAQPQVQAGQGQAQVPAPVSNASAALTAAAPALSAAHLSPSFAARATSSSPGVPQQSPPLPAASPVNANAVQRPPSVPGQPVQGVPVNPMLHMPNMSNMANVAAAQYYMQMQNLQHGLQGRVTPEQIQALLAQQMRQQQQQQQQQPQQYAHAHAHAQAQNPQNPNFPHQ</sequence>
<dbReference type="PROSITE" id="PS50090">
    <property type="entry name" value="MYB_LIKE"/>
    <property type="match status" value="1"/>
</dbReference>
<feature type="region of interest" description="Disordered" evidence="9">
    <location>
        <begin position="1343"/>
        <end position="1378"/>
    </location>
</feature>
<evidence type="ECO:0000256" key="8">
    <source>
        <dbReference type="ARBA" id="ARBA00029670"/>
    </source>
</evidence>
<feature type="compositionally biased region" description="Basic and acidic residues" evidence="9">
    <location>
        <begin position="809"/>
        <end position="830"/>
    </location>
</feature>
<feature type="compositionally biased region" description="Low complexity" evidence="9">
    <location>
        <begin position="994"/>
        <end position="1003"/>
    </location>
</feature>
<feature type="region of interest" description="Disordered" evidence="9">
    <location>
        <begin position="658"/>
        <end position="728"/>
    </location>
</feature>
<dbReference type="GO" id="GO:0035267">
    <property type="term" value="C:NuA4 histone acetyltransferase complex"/>
    <property type="evidence" value="ECO:0007669"/>
    <property type="project" value="UniProtKB-ARBA"/>
</dbReference>
<evidence type="ECO:0000256" key="1">
    <source>
        <dbReference type="ARBA" id="ARBA00004123"/>
    </source>
</evidence>
<comment type="subcellular location">
    <subcellularLocation>
        <location evidence="1">Nucleus</location>
    </subcellularLocation>
</comment>
<feature type="compositionally biased region" description="Acidic residues" evidence="9">
    <location>
        <begin position="561"/>
        <end position="573"/>
    </location>
</feature>
<name>A0A5C2T129_9APHY</name>
<feature type="compositionally biased region" description="Polar residues" evidence="9">
    <location>
        <begin position="1012"/>
        <end position="1028"/>
    </location>
</feature>
<evidence type="ECO:0000256" key="3">
    <source>
        <dbReference type="ARBA" id="ARBA00022763"/>
    </source>
</evidence>
<dbReference type="PANTHER" id="PTHR46459">
    <property type="entry name" value="E1A-BINDING PROTEIN P400-RELATED"/>
    <property type="match status" value="1"/>
</dbReference>
<feature type="region of interest" description="Disordered" evidence="9">
    <location>
        <begin position="558"/>
        <end position="614"/>
    </location>
</feature>
<dbReference type="InterPro" id="IPR001005">
    <property type="entry name" value="SANT/Myb"/>
</dbReference>
<protein>
    <recommendedName>
        <fullName evidence="8">Vacuolar import and degradation protein 21</fullName>
    </recommendedName>
</protein>
<dbReference type="Pfam" id="PF07529">
    <property type="entry name" value="HSA"/>
    <property type="match status" value="1"/>
</dbReference>
<evidence type="ECO:0000313" key="14">
    <source>
        <dbReference type="Proteomes" id="UP000313359"/>
    </source>
</evidence>
<feature type="compositionally biased region" description="Polar residues" evidence="9">
    <location>
        <begin position="286"/>
        <end position="302"/>
    </location>
</feature>
<feature type="compositionally biased region" description="Basic and acidic residues" evidence="9">
    <location>
        <begin position="665"/>
        <end position="681"/>
    </location>
</feature>
<feature type="compositionally biased region" description="Low complexity" evidence="9">
    <location>
        <begin position="1272"/>
        <end position="1296"/>
    </location>
</feature>
<dbReference type="EMBL" id="ML122251">
    <property type="protein sequence ID" value="RPD66336.1"/>
    <property type="molecule type" value="Genomic_DNA"/>
</dbReference>
<keyword evidence="4" id="KW-0156">Chromatin regulator</keyword>
<feature type="compositionally biased region" description="Polar residues" evidence="9">
    <location>
        <begin position="1149"/>
        <end position="1168"/>
    </location>
</feature>
<dbReference type="PROSITE" id="PS51204">
    <property type="entry name" value="HSA"/>
    <property type="match status" value="1"/>
</dbReference>